<dbReference type="PANTHER" id="PTHR47505">
    <property type="entry name" value="DNA UTILIZATION PROTEIN YHGH"/>
    <property type="match status" value="1"/>
</dbReference>
<accession>A0A5A5U159</accession>
<dbReference type="GO" id="GO:0016757">
    <property type="term" value="F:glycosyltransferase activity"/>
    <property type="evidence" value="ECO:0007669"/>
    <property type="project" value="UniProtKB-KW"/>
</dbReference>
<dbReference type="InterPro" id="IPR029057">
    <property type="entry name" value="PRTase-like"/>
</dbReference>
<sequence length="222" mass="25594">MCLICQKKRRETISLLETLGLLKQKHQTICEQCATQFASITLSCSGCGRQQEHNELCYDCCRWQNQGQLLLTHQALYVYNDAMHDYMQRYKFNGEYALRHVFNRQLIQAVQNIEIDLVVPIPVSQYTLLTRGFNQTLGLFEGLRYQQLLSVSQAKKTDQSRFNRQKRLTRAQPFVIANHISLSGKSVLLIDDVYTTGRTLYYAAELIYTLGAKNVKSLSLAR</sequence>
<dbReference type="Gene3D" id="3.40.50.2020">
    <property type="match status" value="1"/>
</dbReference>
<dbReference type="AlphaFoldDB" id="A0A5A5U159"/>
<dbReference type="SUPFAM" id="SSF53271">
    <property type="entry name" value="PRTase-like"/>
    <property type="match status" value="1"/>
</dbReference>
<dbReference type="Pfam" id="PF00156">
    <property type="entry name" value="Pribosyltran"/>
    <property type="match status" value="1"/>
</dbReference>
<comment type="caution">
    <text evidence="3">The sequence shown here is derived from an EMBL/GenBank/DDBJ whole genome shotgun (WGS) entry which is preliminary data.</text>
</comment>
<evidence type="ECO:0000313" key="3">
    <source>
        <dbReference type="EMBL" id="GDZ84129.1"/>
    </source>
</evidence>
<feature type="domain" description="Phosphoribosyltransferase" evidence="2">
    <location>
        <begin position="151"/>
        <end position="220"/>
    </location>
</feature>
<gene>
    <name evidence="3" type="primary">comFC</name>
    <name evidence="3" type="ORF">LCIT_13710</name>
</gene>
<organism evidence="3 4">
    <name type="scientific">Leuconostoc citreum</name>
    <dbReference type="NCBI Taxonomy" id="33964"/>
    <lineage>
        <taxon>Bacteria</taxon>
        <taxon>Bacillati</taxon>
        <taxon>Bacillota</taxon>
        <taxon>Bacilli</taxon>
        <taxon>Lactobacillales</taxon>
        <taxon>Lactobacillaceae</taxon>
        <taxon>Leuconostoc</taxon>
    </lineage>
</organism>
<evidence type="ECO:0000256" key="1">
    <source>
        <dbReference type="ARBA" id="ARBA00008007"/>
    </source>
</evidence>
<name>A0A5A5U159_LEUCI</name>
<keyword evidence="3" id="KW-0328">Glycosyltransferase</keyword>
<dbReference type="InterPro" id="IPR051910">
    <property type="entry name" value="ComF/GntX_DNA_util-trans"/>
</dbReference>
<evidence type="ECO:0000313" key="4">
    <source>
        <dbReference type="Proteomes" id="UP000323274"/>
    </source>
</evidence>
<dbReference type="Proteomes" id="UP000323274">
    <property type="component" value="Unassembled WGS sequence"/>
</dbReference>
<comment type="similarity">
    <text evidence="1">Belongs to the ComF/GntX family.</text>
</comment>
<dbReference type="EMBL" id="BJJW01000008">
    <property type="protein sequence ID" value="GDZ84129.1"/>
    <property type="molecule type" value="Genomic_DNA"/>
</dbReference>
<keyword evidence="3" id="KW-0808">Transferase</keyword>
<proteinExistence type="inferred from homology"/>
<reference evidence="3 4" key="1">
    <citation type="submission" date="2019-04" db="EMBL/GenBank/DDBJ databases">
        <title>A pseudo-fructophilic Leuconostoc citreum strain F192-5 isolated from peel of satsuma mandarin: the first report for isolation and characterization of strain-dependent fructophilic-like characteristics.</title>
        <authorList>
            <person name="Maeno S."/>
            <person name="Tanizawa Y."/>
            <person name="Kajikawa A."/>
            <person name="Kanesaki Y."/>
            <person name="Kubota E."/>
            <person name="Arita M."/>
            <person name="Leon D."/>
            <person name="Endo A."/>
        </authorList>
    </citation>
    <scope>NUCLEOTIDE SEQUENCE [LARGE SCALE GENOMIC DNA]</scope>
    <source>
        <strain evidence="3 4">F192-5</strain>
    </source>
</reference>
<protein>
    <submittedName>
        <fullName evidence="3">Phosphoribosyltransferase</fullName>
    </submittedName>
</protein>
<dbReference type="CDD" id="cd06223">
    <property type="entry name" value="PRTases_typeI"/>
    <property type="match status" value="1"/>
</dbReference>
<evidence type="ECO:0000259" key="2">
    <source>
        <dbReference type="Pfam" id="PF00156"/>
    </source>
</evidence>
<dbReference type="PANTHER" id="PTHR47505:SF1">
    <property type="entry name" value="DNA UTILIZATION PROTEIN YHGH"/>
    <property type="match status" value="1"/>
</dbReference>
<dbReference type="InterPro" id="IPR000836">
    <property type="entry name" value="PRTase_dom"/>
</dbReference>